<dbReference type="InterPro" id="IPR013154">
    <property type="entry name" value="ADH-like_N"/>
</dbReference>
<dbReference type="SUPFAM" id="SSF50129">
    <property type="entry name" value="GroES-like"/>
    <property type="match status" value="1"/>
</dbReference>
<dbReference type="CDD" id="cd08267">
    <property type="entry name" value="MDR1"/>
    <property type="match status" value="1"/>
</dbReference>
<evidence type="ECO:0000313" key="2">
    <source>
        <dbReference type="EMBL" id="TCN26218.1"/>
    </source>
</evidence>
<dbReference type="Gene3D" id="3.40.50.720">
    <property type="entry name" value="NAD(P)-binding Rossmann-like Domain"/>
    <property type="match status" value="1"/>
</dbReference>
<evidence type="ECO:0000259" key="1">
    <source>
        <dbReference type="SMART" id="SM00829"/>
    </source>
</evidence>
<dbReference type="Gene3D" id="3.90.180.10">
    <property type="entry name" value="Medium-chain alcohol dehydrogenases, catalytic domain"/>
    <property type="match status" value="1"/>
</dbReference>
<reference evidence="2 3" key="1">
    <citation type="journal article" date="2015" name="Stand. Genomic Sci.">
        <title>Genomic Encyclopedia of Bacterial and Archaeal Type Strains, Phase III: the genomes of soil and plant-associated and newly described type strains.</title>
        <authorList>
            <person name="Whitman W.B."/>
            <person name="Woyke T."/>
            <person name="Klenk H.P."/>
            <person name="Zhou Y."/>
            <person name="Lilburn T.G."/>
            <person name="Beck B.J."/>
            <person name="De Vos P."/>
            <person name="Vandamme P."/>
            <person name="Eisen J.A."/>
            <person name="Garrity G."/>
            <person name="Hugenholtz P."/>
            <person name="Kyrpides N.C."/>
        </authorList>
    </citation>
    <scope>NUCLEOTIDE SEQUENCE [LARGE SCALE GENOMIC DNA]</scope>
    <source>
        <strain evidence="2 3">CV53</strain>
    </source>
</reference>
<gene>
    <name evidence="2" type="ORF">EV146_104328</name>
</gene>
<dbReference type="PANTHER" id="PTHR44013">
    <property type="entry name" value="ZINC-TYPE ALCOHOL DEHYDROGENASE-LIKE PROTEIN C16A3.02C"/>
    <property type="match status" value="1"/>
</dbReference>
<name>A0A4R2BGP2_9BACI</name>
<dbReference type="SUPFAM" id="SSF51735">
    <property type="entry name" value="NAD(P)-binding Rossmann-fold domains"/>
    <property type="match status" value="1"/>
</dbReference>
<dbReference type="PANTHER" id="PTHR44013:SF1">
    <property type="entry name" value="ZINC-TYPE ALCOHOL DEHYDROGENASE-LIKE PROTEIN C16A3.02C"/>
    <property type="match status" value="1"/>
</dbReference>
<dbReference type="Proteomes" id="UP000295689">
    <property type="component" value="Unassembled WGS sequence"/>
</dbReference>
<dbReference type="InterPro" id="IPR020843">
    <property type="entry name" value="ER"/>
</dbReference>
<comment type="caution">
    <text evidence="2">The sequence shown here is derived from an EMBL/GenBank/DDBJ whole genome shotgun (WGS) entry which is preliminary data.</text>
</comment>
<sequence length="329" mass="36399">MRAIVYKRYGPPGVLHMKEVEKPAPKDHEILIKVKATTVSAADIRSRSFTVPAVFWLPARISLGFRQPKKEILGVELAGEVESVGKEVKRFKEGDQVFAASLEGFGTYAEYKCLSENGPVTLKPANISFEEAAAIPIGARTALYFLRKANIRRGQKILIYGASGSVGSYAVQIANYFGAEVTGVCSTSNLEWVKSLGADKVIDYTAEDFSRSGEVYDMIFEAVNKSSFQACMKVLKRGGTYINVTEPLPSAEMLWYQLTSGRKLLLSRNSPETSEALNFLKELVEAGQLKAVIDRIYRLEEVEEAHSYVEKGHKKGNVVIRVENNTEAI</sequence>
<proteinExistence type="predicted"/>
<dbReference type="Pfam" id="PF08240">
    <property type="entry name" value="ADH_N"/>
    <property type="match status" value="1"/>
</dbReference>
<dbReference type="RefSeq" id="WP_132004544.1">
    <property type="nucleotide sequence ID" value="NZ_JABUHM010000015.1"/>
</dbReference>
<dbReference type="AlphaFoldDB" id="A0A4R2BGP2"/>
<accession>A0A4R2BGP2</accession>
<dbReference type="EMBL" id="SLVV01000004">
    <property type="protein sequence ID" value="TCN26218.1"/>
    <property type="molecule type" value="Genomic_DNA"/>
</dbReference>
<feature type="domain" description="Enoyl reductase (ER)" evidence="1">
    <location>
        <begin position="10"/>
        <end position="320"/>
    </location>
</feature>
<dbReference type="InterPro" id="IPR011032">
    <property type="entry name" value="GroES-like_sf"/>
</dbReference>
<keyword evidence="3" id="KW-1185">Reference proteome</keyword>
<protein>
    <submittedName>
        <fullName evidence="2">NADPH:quinone reductase-like Zn-dependent oxidoreductase</fullName>
    </submittedName>
</protein>
<dbReference type="InterPro" id="IPR052733">
    <property type="entry name" value="Chloroplast_QOR"/>
</dbReference>
<dbReference type="SMART" id="SM00829">
    <property type="entry name" value="PKS_ER"/>
    <property type="match status" value="1"/>
</dbReference>
<evidence type="ECO:0000313" key="3">
    <source>
        <dbReference type="Proteomes" id="UP000295689"/>
    </source>
</evidence>
<dbReference type="InterPro" id="IPR036291">
    <property type="entry name" value="NAD(P)-bd_dom_sf"/>
</dbReference>
<dbReference type="GO" id="GO:0016491">
    <property type="term" value="F:oxidoreductase activity"/>
    <property type="evidence" value="ECO:0007669"/>
    <property type="project" value="InterPro"/>
</dbReference>
<dbReference type="Pfam" id="PF13602">
    <property type="entry name" value="ADH_zinc_N_2"/>
    <property type="match status" value="1"/>
</dbReference>
<organism evidence="2 3">
    <name type="scientific">Mesobacillus foraminis</name>
    <dbReference type="NCBI Taxonomy" id="279826"/>
    <lineage>
        <taxon>Bacteria</taxon>
        <taxon>Bacillati</taxon>
        <taxon>Bacillota</taxon>
        <taxon>Bacilli</taxon>
        <taxon>Bacillales</taxon>
        <taxon>Bacillaceae</taxon>
        <taxon>Mesobacillus</taxon>
    </lineage>
</organism>